<accession>A0A6C0E2X9</accession>
<evidence type="ECO:0000256" key="1">
    <source>
        <dbReference type="SAM" id="MobiDB-lite"/>
    </source>
</evidence>
<organism evidence="2">
    <name type="scientific">viral metagenome</name>
    <dbReference type="NCBI Taxonomy" id="1070528"/>
    <lineage>
        <taxon>unclassified sequences</taxon>
        <taxon>metagenomes</taxon>
        <taxon>organismal metagenomes</taxon>
    </lineage>
</organism>
<evidence type="ECO:0008006" key="3">
    <source>
        <dbReference type="Google" id="ProtNLM"/>
    </source>
</evidence>
<sequence>MDILLNYQKRKNQTLFKNLENHHGIQLSNLQNYIPIYQELFSLNHTNYNSINLNHLWAINEIKDKEQLENNYANVFRCVIQNSQSKDISFEQQVFFKMAPLLDPFKYIVGKYDDTNPFLFTLPSLENNEKVHPKMLDTNNSSYVDGFFVFLTSQLLNCKKFIHGVDYYGSFLAIKHNFKLNIIDDLDYLMKSDFFNKQQNKLFKVDDFSYLVDNYNNSGGLIPIKIHNDSNKSVSNISVKSIDTGIFENIFENPNSTNTELLDSFNPSIDLIDISNLDITELKCANQVSIKSTSTCSSRTSHTHTEDHDVDVSNDDEDVSDNNSLSNTDSNDKTSQRTDESSYDEEEEAVYAYIPRFPVQVICMENCENTFDNLILNENLTKEEWFSAFMQIIMMLITYQQMFSFTHNDLHTNNIMYNTTSTKFIYYLYNKTYYKVPTFGRIYKIIDFGRAIYKFQGKTFCSDSFQIGGDASTQYNTEPYFNDKKPRLEPNYSFDLCRLACSIFDYIVEDFDNLKNLEKKDPVVKLIVEWCLDDNGLNVLYKNNGTERYPDFKLYKMIARFVHKHTPVAQLQRPEFKKYIIKKTNLPKDAIVINIDNM</sequence>
<evidence type="ECO:0000313" key="2">
    <source>
        <dbReference type="EMBL" id="QHT22950.1"/>
    </source>
</evidence>
<dbReference type="EMBL" id="MN739722">
    <property type="protein sequence ID" value="QHT22950.1"/>
    <property type="molecule type" value="Genomic_DNA"/>
</dbReference>
<feature type="compositionally biased region" description="Basic and acidic residues" evidence="1">
    <location>
        <begin position="330"/>
        <end position="340"/>
    </location>
</feature>
<name>A0A6C0E2X9_9ZZZZ</name>
<feature type="region of interest" description="Disordered" evidence="1">
    <location>
        <begin position="295"/>
        <end position="345"/>
    </location>
</feature>
<dbReference type="SUPFAM" id="SSF56112">
    <property type="entry name" value="Protein kinase-like (PK-like)"/>
    <property type="match status" value="1"/>
</dbReference>
<proteinExistence type="predicted"/>
<dbReference type="Gene3D" id="1.10.510.10">
    <property type="entry name" value="Transferase(Phosphotransferase) domain 1"/>
    <property type="match status" value="1"/>
</dbReference>
<dbReference type="AlphaFoldDB" id="A0A6C0E2X9"/>
<dbReference type="InterPro" id="IPR011009">
    <property type="entry name" value="Kinase-like_dom_sf"/>
</dbReference>
<reference evidence="2" key="1">
    <citation type="journal article" date="2020" name="Nature">
        <title>Giant virus diversity and host interactions through global metagenomics.</title>
        <authorList>
            <person name="Schulz F."/>
            <person name="Roux S."/>
            <person name="Paez-Espino D."/>
            <person name="Jungbluth S."/>
            <person name="Walsh D.A."/>
            <person name="Denef V.J."/>
            <person name="McMahon K.D."/>
            <person name="Konstantinidis K.T."/>
            <person name="Eloe-Fadrosh E.A."/>
            <person name="Kyrpides N.C."/>
            <person name="Woyke T."/>
        </authorList>
    </citation>
    <scope>NUCLEOTIDE SEQUENCE</scope>
    <source>
        <strain evidence="2">GVMAG-M-3300023179-114</strain>
    </source>
</reference>
<protein>
    <recommendedName>
        <fullName evidence="3">Protein kinase domain-containing protein</fullName>
    </recommendedName>
</protein>